<sequence>MFKLVDLNMKVTNSKQLSVYLKDIRLTQKLSQGKVASKVGIRQDTVSSFELHPDSTKLETFFKIMSALNLELDIRPRNVTKINSSVEDDCTTSDPAWKEEW</sequence>
<proteinExistence type="predicted"/>
<feature type="domain" description="HTH cro/C1-type" evidence="1">
    <location>
        <begin position="21"/>
        <end position="75"/>
    </location>
</feature>
<dbReference type="STRING" id="243265.plu4901"/>
<dbReference type="Proteomes" id="UP000002514">
    <property type="component" value="Chromosome"/>
</dbReference>
<evidence type="ECO:0000313" key="2">
    <source>
        <dbReference type="EMBL" id="CAE17273.1"/>
    </source>
</evidence>
<dbReference type="Pfam" id="PF01381">
    <property type="entry name" value="HTH_3"/>
    <property type="match status" value="1"/>
</dbReference>
<keyword evidence="3" id="KW-1185">Reference proteome</keyword>
<dbReference type="InterPro" id="IPR010982">
    <property type="entry name" value="Lambda_DNA-bd_dom_sf"/>
</dbReference>
<dbReference type="Gene3D" id="1.10.260.40">
    <property type="entry name" value="lambda repressor-like DNA-binding domains"/>
    <property type="match status" value="1"/>
</dbReference>
<dbReference type="EMBL" id="BX571875">
    <property type="protein sequence ID" value="CAE17273.1"/>
    <property type="molecule type" value="Genomic_DNA"/>
</dbReference>
<accession>Q7MXZ8</accession>
<dbReference type="HOGENOM" id="CLU_066192_47_2_6"/>
<evidence type="ECO:0000259" key="1">
    <source>
        <dbReference type="PROSITE" id="PS50943"/>
    </source>
</evidence>
<dbReference type="SMART" id="SM00530">
    <property type="entry name" value="HTH_XRE"/>
    <property type="match status" value="1"/>
</dbReference>
<dbReference type="KEGG" id="plu:plu4901"/>
<organism evidence="2 3">
    <name type="scientific">Photorhabdus laumondii subsp. laumondii (strain DSM 15139 / CIP 105565 / TT01)</name>
    <name type="common">Photorhabdus luminescens subsp. laumondii</name>
    <dbReference type="NCBI Taxonomy" id="243265"/>
    <lineage>
        <taxon>Bacteria</taxon>
        <taxon>Pseudomonadati</taxon>
        <taxon>Pseudomonadota</taxon>
        <taxon>Gammaproteobacteria</taxon>
        <taxon>Enterobacterales</taxon>
        <taxon>Morganellaceae</taxon>
        <taxon>Photorhabdus</taxon>
    </lineage>
</organism>
<gene>
    <name evidence="2" type="primary">hipB</name>
    <name evidence="2" type="ordered locus">plu4901</name>
</gene>
<evidence type="ECO:0000313" key="3">
    <source>
        <dbReference type="Proteomes" id="UP000002514"/>
    </source>
</evidence>
<name>Q7MXZ8_PHOLL</name>
<dbReference type="AlphaFoldDB" id="Q7MXZ8"/>
<dbReference type="GO" id="GO:0003677">
    <property type="term" value="F:DNA binding"/>
    <property type="evidence" value="ECO:0007669"/>
    <property type="project" value="InterPro"/>
</dbReference>
<dbReference type="SUPFAM" id="SSF47413">
    <property type="entry name" value="lambda repressor-like DNA-binding domains"/>
    <property type="match status" value="1"/>
</dbReference>
<dbReference type="InterPro" id="IPR001387">
    <property type="entry name" value="Cro/C1-type_HTH"/>
</dbReference>
<reference evidence="3" key="1">
    <citation type="journal article" date="2003" name="Nat. Biotechnol.">
        <title>The genome sequence of the entomopathogenic bacterium Photorhabdus luminescens.</title>
        <authorList>
            <person name="Duchaud E."/>
            <person name="Rusniok C."/>
            <person name="Frangeul L."/>
            <person name="Buchrieser C."/>
            <person name="Givaudan A."/>
            <person name="Taourit S."/>
            <person name="Bocs S."/>
            <person name="Boursaux-Eude C."/>
            <person name="Chandler M."/>
            <person name="Charles J.-F."/>
            <person name="Dassa E."/>
            <person name="Derose R."/>
            <person name="Derzelle S."/>
            <person name="Freyssinet G."/>
            <person name="Gaudriault S."/>
            <person name="Medigue C."/>
            <person name="Lanois A."/>
            <person name="Powell K."/>
            <person name="Siguier P."/>
            <person name="Vincent R."/>
            <person name="Wingate V."/>
            <person name="Zouine M."/>
            <person name="Glaser P."/>
            <person name="Boemare N."/>
            <person name="Danchin A."/>
            <person name="Kunst F."/>
        </authorList>
    </citation>
    <scope>NUCLEOTIDE SEQUENCE [LARGE SCALE GENOMIC DNA]</scope>
    <source>
        <strain evidence="3">DSM 15139 / CIP 105565 / TT01</strain>
    </source>
</reference>
<dbReference type="PROSITE" id="PS50943">
    <property type="entry name" value="HTH_CROC1"/>
    <property type="match status" value="1"/>
</dbReference>
<dbReference type="CDD" id="cd00093">
    <property type="entry name" value="HTH_XRE"/>
    <property type="match status" value="1"/>
</dbReference>
<dbReference type="eggNOG" id="COG1396">
    <property type="taxonomic scope" value="Bacteria"/>
</dbReference>
<protein>
    <submittedName>
        <fullName evidence="2">HipB protein</fullName>
    </submittedName>
</protein>